<keyword evidence="3" id="KW-1185">Reference proteome</keyword>
<dbReference type="PANTHER" id="PTHR35024:SF4">
    <property type="entry name" value="POLYMER-FORMING CYTOSKELETAL PROTEIN"/>
    <property type="match status" value="1"/>
</dbReference>
<dbReference type="PANTHER" id="PTHR35024">
    <property type="entry name" value="HYPOTHETICAL CYTOSOLIC PROTEIN"/>
    <property type="match status" value="1"/>
</dbReference>
<dbReference type="Pfam" id="PF04519">
    <property type="entry name" value="Bactofilin"/>
    <property type="match status" value="1"/>
</dbReference>
<reference evidence="2 3" key="1">
    <citation type="submission" date="2019-01" db="EMBL/GenBank/DDBJ databases">
        <authorList>
            <person name="Chen W.-M."/>
        </authorList>
    </citation>
    <scope>NUCLEOTIDE SEQUENCE [LARGE SCALE GENOMIC DNA]</scope>
    <source>
        <strain evidence="2 3">FSY-9</strain>
    </source>
</reference>
<proteinExistence type="inferred from homology"/>
<evidence type="ECO:0000256" key="1">
    <source>
        <dbReference type="ARBA" id="ARBA00044755"/>
    </source>
</evidence>
<dbReference type="OrthoDB" id="5738271at2"/>
<evidence type="ECO:0000313" key="2">
    <source>
        <dbReference type="EMBL" id="RVU05138.1"/>
    </source>
</evidence>
<dbReference type="EMBL" id="SACO01000006">
    <property type="protein sequence ID" value="RVU05138.1"/>
    <property type="molecule type" value="Genomic_DNA"/>
</dbReference>
<name>A0A3S2Y7C1_9SPHN</name>
<comment type="caution">
    <text evidence="2">The sequence shown here is derived from an EMBL/GenBank/DDBJ whole genome shotgun (WGS) entry which is preliminary data.</text>
</comment>
<organism evidence="2 3">
    <name type="scientific">Novosphingobium umbonatum</name>
    <dbReference type="NCBI Taxonomy" id="1908524"/>
    <lineage>
        <taxon>Bacteria</taxon>
        <taxon>Pseudomonadati</taxon>
        <taxon>Pseudomonadota</taxon>
        <taxon>Alphaproteobacteria</taxon>
        <taxon>Sphingomonadales</taxon>
        <taxon>Sphingomonadaceae</taxon>
        <taxon>Novosphingobium</taxon>
    </lineage>
</organism>
<sequence>MGGASTFSVLGADLVVKGDLTAQADLHIDGRVEGDITCAALVQGESSEIIGEIRADQARLAGVLRGSITGGDVVIQRSARIYGDVHYDTLTIEQGAVVEGRFAQRSAAQPPVQIEGESRLVTT</sequence>
<protein>
    <submittedName>
        <fullName evidence="2">Polymer-forming cytoskeletal protein</fullName>
    </submittedName>
</protein>
<dbReference type="Proteomes" id="UP000282837">
    <property type="component" value="Unassembled WGS sequence"/>
</dbReference>
<dbReference type="AlphaFoldDB" id="A0A3S2Y7C1"/>
<dbReference type="InterPro" id="IPR007607">
    <property type="entry name" value="BacA/B"/>
</dbReference>
<evidence type="ECO:0000313" key="3">
    <source>
        <dbReference type="Proteomes" id="UP000282837"/>
    </source>
</evidence>
<accession>A0A3S2Y7C1</accession>
<comment type="similarity">
    <text evidence="1">Belongs to the bactofilin family.</text>
</comment>
<gene>
    <name evidence="2" type="ORF">EOE18_09660</name>
</gene>